<evidence type="ECO:0000313" key="1">
    <source>
        <dbReference type="EMBL" id="AVD72154.1"/>
    </source>
</evidence>
<organism evidence="1 2">
    <name type="scientific">Desulfobulbus oralis</name>
    <dbReference type="NCBI Taxonomy" id="1986146"/>
    <lineage>
        <taxon>Bacteria</taxon>
        <taxon>Pseudomonadati</taxon>
        <taxon>Thermodesulfobacteriota</taxon>
        <taxon>Desulfobulbia</taxon>
        <taxon>Desulfobulbales</taxon>
        <taxon>Desulfobulbaceae</taxon>
        <taxon>Desulfobulbus</taxon>
    </lineage>
</organism>
<reference evidence="1 2" key="1">
    <citation type="journal article" date="2018" name="MBio">
        <title>Insights into the evolution of host association through the isolation and characterization of a novel human periodontal pathobiont, Desulfobulbus oralis.</title>
        <authorList>
            <person name="Cross K.L."/>
            <person name="Chirania P."/>
            <person name="Xiong W."/>
            <person name="Beall C.J."/>
            <person name="Elkins J.G."/>
            <person name="Giannone R.J."/>
            <person name="Griffen A.L."/>
            <person name="Guss A.M."/>
            <person name="Hettich R.L."/>
            <person name="Joshi S.S."/>
            <person name="Mokrzan E.M."/>
            <person name="Martin R.K."/>
            <person name="Zhulin I.B."/>
            <person name="Leys E.J."/>
            <person name="Podar M."/>
        </authorList>
    </citation>
    <scope>NUCLEOTIDE SEQUENCE [LARGE SCALE GENOMIC DNA]</scope>
    <source>
        <strain evidence="1 2">ORNL</strain>
    </source>
</reference>
<evidence type="ECO:0000313" key="2">
    <source>
        <dbReference type="Proteomes" id="UP000239867"/>
    </source>
</evidence>
<keyword evidence="2" id="KW-1185">Reference proteome</keyword>
<dbReference type="EMBL" id="CP021255">
    <property type="protein sequence ID" value="AVD72154.1"/>
    <property type="molecule type" value="Genomic_DNA"/>
</dbReference>
<name>A0A2L1GRA7_9BACT</name>
<dbReference type="AlphaFoldDB" id="A0A2L1GRA7"/>
<dbReference type="KEGG" id="deo:CAY53_12250"/>
<proteinExistence type="predicted"/>
<sequence length="88" mass="10221">MMRERPISTRGFDMEEREIFRIFRCYALNRLLPLGSFAGFTRCRQLAVLTLLHYGRPLFALLIPHEAALTRLYARLRKKGQPAAGREA</sequence>
<dbReference type="Proteomes" id="UP000239867">
    <property type="component" value="Chromosome"/>
</dbReference>
<dbReference type="RefSeq" id="WP_104937358.1">
    <property type="nucleotide sequence ID" value="NZ_CP021255.1"/>
</dbReference>
<gene>
    <name evidence="1" type="ORF">CAY53_12250</name>
</gene>
<accession>A0A2L1GRA7</accession>
<protein>
    <submittedName>
        <fullName evidence="1">Uncharacterized protein</fullName>
    </submittedName>
</protein>